<keyword evidence="1" id="KW-0812">Transmembrane</keyword>
<name>A0AAV4QHR6_CAEEX</name>
<dbReference type="Proteomes" id="UP001054945">
    <property type="component" value="Unassembled WGS sequence"/>
</dbReference>
<evidence type="ECO:0000313" key="3">
    <source>
        <dbReference type="Proteomes" id="UP001054945"/>
    </source>
</evidence>
<proteinExistence type="predicted"/>
<dbReference type="AlphaFoldDB" id="A0AAV4QHR6"/>
<gene>
    <name evidence="2" type="ORF">CEXT_738811</name>
</gene>
<evidence type="ECO:0000256" key="1">
    <source>
        <dbReference type="SAM" id="Phobius"/>
    </source>
</evidence>
<reference evidence="2 3" key="1">
    <citation type="submission" date="2021-06" db="EMBL/GenBank/DDBJ databases">
        <title>Caerostris extrusa draft genome.</title>
        <authorList>
            <person name="Kono N."/>
            <person name="Arakawa K."/>
        </authorList>
    </citation>
    <scope>NUCLEOTIDE SEQUENCE [LARGE SCALE GENOMIC DNA]</scope>
</reference>
<protein>
    <submittedName>
        <fullName evidence="2">Uncharacterized protein</fullName>
    </submittedName>
</protein>
<evidence type="ECO:0000313" key="2">
    <source>
        <dbReference type="EMBL" id="GIY09593.1"/>
    </source>
</evidence>
<accession>A0AAV4QHR6</accession>
<sequence>MACFNSKAHQWGVTGAVHAGLIIFIMFIGRHRVLWADFIDFLFDMTLSQCDICSSRQNGAAVAKIFSYQWSWAIVQAHINRLIHQQLQR</sequence>
<keyword evidence="1" id="KW-1133">Transmembrane helix</keyword>
<keyword evidence="1" id="KW-0472">Membrane</keyword>
<dbReference type="EMBL" id="BPLR01006404">
    <property type="protein sequence ID" value="GIY09593.1"/>
    <property type="molecule type" value="Genomic_DNA"/>
</dbReference>
<feature type="transmembrane region" description="Helical" evidence="1">
    <location>
        <begin position="12"/>
        <end position="29"/>
    </location>
</feature>
<organism evidence="2 3">
    <name type="scientific">Caerostris extrusa</name>
    <name type="common">Bark spider</name>
    <name type="synonym">Caerostris bankana</name>
    <dbReference type="NCBI Taxonomy" id="172846"/>
    <lineage>
        <taxon>Eukaryota</taxon>
        <taxon>Metazoa</taxon>
        <taxon>Ecdysozoa</taxon>
        <taxon>Arthropoda</taxon>
        <taxon>Chelicerata</taxon>
        <taxon>Arachnida</taxon>
        <taxon>Araneae</taxon>
        <taxon>Araneomorphae</taxon>
        <taxon>Entelegynae</taxon>
        <taxon>Araneoidea</taxon>
        <taxon>Araneidae</taxon>
        <taxon>Caerostris</taxon>
    </lineage>
</organism>
<keyword evidence="3" id="KW-1185">Reference proteome</keyword>
<comment type="caution">
    <text evidence="2">The sequence shown here is derived from an EMBL/GenBank/DDBJ whole genome shotgun (WGS) entry which is preliminary data.</text>
</comment>